<evidence type="ECO:0000313" key="14">
    <source>
        <dbReference type="EMBL" id="OBI40677.1"/>
    </source>
</evidence>
<dbReference type="PANTHER" id="PTHR31650:SF1">
    <property type="entry name" value="WAX ESTER SYNTHASE_DIACYLGLYCEROL ACYLTRANSFERASE 4-RELATED"/>
    <property type="match status" value="1"/>
</dbReference>
<dbReference type="InterPro" id="IPR009721">
    <property type="entry name" value="O-acyltransferase_WSD1_C"/>
</dbReference>
<dbReference type="GO" id="GO:0001666">
    <property type="term" value="P:response to hypoxia"/>
    <property type="evidence" value="ECO:0007669"/>
    <property type="project" value="TreeGrafter"/>
</dbReference>
<keyword evidence="8 11" id="KW-0443">Lipid metabolism</keyword>
<sequence length="478" mass="52832">MRRLNGMDAMLLYTETPSLHTHTLKVGIIDATDFDGQFSFEVVRQTFERRLPLLDPLRFKLVDIPWRLHHPMWLENCEVDLDYHLRRVRVPQPGGRRELDQVMGEIASTPLDRSRPLWEFYFAEGLRDDRFALIGKVHHVLADGVASANLLALLMDLKESTGDEHRDYDHCAPPTRAELLRAAGRDHLRQVAALPRLVADATRGISRVRRRSRDRGEHPDLAENFKASPTFLNHVVSPVRTFATAALSLAEVKETAKHLGVTFNDMVLAIAAGGLRELLLRYDGRSDRPIIASVPVSTDRSPNRISGNEISGLSVSLPVHVDDPLEQVRLVSVSTTIAKEDHDLLGPQLQGQLMAYLPPPLTPALFRWSSKRAAQNRAMNVAVSNVPGPRERGTIGGAPVTEIYSVGILSAGAAVNVTVWSYVDQVDISVLADDRTFDDVHEATDAIIHAFGEIRRAAGFPGEPARVETAMAPATTNG</sequence>
<dbReference type="EMBL" id="LZKJ01000196">
    <property type="protein sequence ID" value="OBI40677.1"/>
    <property type="molecule type" value="Genomic_DNA"/>
</dbReference>
<dbReference type="OrthoDB" id="9810950at2"/>
<comment type="catalytic activity">
    <reaction evidence="10 11">
        <text>an acyl-CoA + a 1,2-diacyl-sn-glycerol = a triacyl-sn-glycerol + CoA</text>
        <dbReference type="Rhea" id="RHEA:10868"/>
        <dbReference type="ChEBI" id="CHEBI:17815"/>
        <dbReference type="ChEBI" id="CHEBI:57287"/>
        <dbReference type="ChEBI" id="CHEBI:58342"/>
        <dbReference type="ChEBI" id="CHEBI:64615"/>
        <dbReference type="EC" id="2.3.1.20"/>
    </reaction>
</comment>
<dbReference type="Pfam" id="PF03007">
    <property type="entry name" value="WS_DGAT_cat"/>
    <property type="match status" value="1"/>
</dbReference>
<evidence type="ECO:0000256" key="8">
    <source>
        <dbReference type="ARBA" id="ARBA00023098"/>
    </source>
</evidence>
<dbReference type="PANTHER" id="PTHR31650">
    <property type="entry name" value="O-ACYLTRANSFERASE (WSD1-LIKE) FAMILY PROTEIN"/>
    <property type="match status" value="1"/>
</dbReference>
<name>A0A1A2YTV5_9MYCO</name>
<evidence type="ECO:0000259" key="12">
    <source>
        <dbReference type="Pfam" id="PF03007"/>
    </source>
</evidence>
<evidence type="ECO:0000256" key="4">
    <source>
        <dbReference type="ARBA" id="ARBA00013244"/>
    </source>
</evidence>
<evidence type="ECO:0000256" key="9">
    <source>
        <dbReference type="ARBA" id="ARBA00023315"/>
    </source>
</evidence>
<proteinExistence type="inferred from homology"/>
<dbReference type="GO" id="GO:0006071">
    <property type="term" value="P:glycerol metabolic process"/>
    <property type="evidence" value="ECO:0007669"/>
    <property type="project" value="UniProtKB-KW"/>
</dbReference>
<evidence type="ECO:0000256" key="2">
    <source>
        <dbReference type="ARBA" id="ARBA00005189"/>
    </source>
</evidence>
<dbReference type="Gene3D" id="3.30.559.30">
    <property type="entry name" value="Nonribosomal peptide synthetase, condensation domain"/>
    <property type="match status" value="1"/>
</dbReference>
<feature type="domain" description="O-acyltransferase WSD1-like N-terminal" evidence="12">
    <location>
        <begin position="4"/>
        <end position="267"/>
    </location>
</feature>
<evidence type="ECO:0000256" key="11">
    <source>
        <dbReference type="RuleBase" id="RU361241"/>
    </source>
</evidence>
<comment type="similarity">
    <text evidence="3 11">Belongs to the long-chain O-acyltransferase family.</text>
</comment>
<evidence type="ECO:0000256" key="1">
    <source>
        <dbReference type="ARBA" id="ARBA00004771"/>
    </source>
</evidence>
<accession>A0A1A2YTV5</accession>
<comment type="caution">
    <text evidence="14">The sequence shown here is derived from an EMBL/GenBank/DDBJ whole genome shotgun (WGS) entry which is preliminary data.</text>
</comment>
<dbReference type="GO" id="GO:0051701">
    <property type="term" value="P:biological process involved in interaction with host"/>
    <property type="evidence" value="ECO:0007669"/>
    <property type="project" value="TreeGrafter"/>
</dbReference>
<feature type="domain" description="O-acyltransferase WSD1 C-terminal" evidence="13">
    <location>
        <begin position="307"/>
        <end position="454"/>
    </location>
</feature>
<reference evidence="15" key="1">
    <citation type="submission" date="2016-06" db="EMBL/GenBank/DDBJ databases">
        <authorList>
            <person name="Sutton G."/>
            <person name="Brinkac L."/>
            <person name="Sanka R."/>
            <person name="Adams M."/>
            <person name="Lau E."/>
            <person name="Sam S."/>
            <person name="Sreng N."/>
            <person name="Him V."/>
            <person name="Kerleguer A."/>
            <person name="Cheng S."/>
        </authorList>
    </citation>
    <scope>NUCLEOTIDE SEQUENCE [LARGE SCALE GENOMIC DNA]</scope>
    <source>
        <strain evidence="15">E861</strain>
    </source>
</reference>
<dbReference type="RefSeq" id="WP_065016248.1">
    <property type="nucleotide sequence ID" value="NZ_LZKJ01000196.1"/>
</dbReference>
<dbReference type="InterPro" id="IPR045034">
    <property type="entry name" value="O-acyltransferase_WSD1-like"/>
</dbReference>
<protein>
    <recommendedName>
        <fullName evidence="4 11">Diacylglycerol O-acyltransferase</fullName>
        <ecNumber evidence="4 11">2.3.1.20</ecNumber>
    </recommendedName>
</protein>
<evidence type="ECO:0000256" key="6">
    <source>
        <dbReference type="ARBA" id="ARBA00022679"/>
    </source>
</evidence>
<evidence type="ECO:0000256" key="5">
    <source>
        <dbReference type="ARBA" id="ARBA00022516"/>
    </source>
</evidence>
<dbReference type="GO" id="GO:0019432">
    <property type="term" value="P:triglyceride biosynthetic process"/>
    <property type="evidence" value="ECO:0007669"/>
    <property type="project" value="UniProtKB-UniPathway"/>
</dbReference>
<evidence type="ECO:0000259" key="13">
    <source>
        <dbReference type="Pfam" id="PF06974"/>
    </source>
</evidence>
<dbReference type="AlphaFoldDB" id="A0A1A2YTV5"/>
<dbReference type="InterPro" id="IPR014292">
    <property type="entry name" value="Acyl_transf_WS/DGAT"/>
</dbReference>
<dbReference type="SUPFAM" id="SSF52777">
    <property type="entry name" value="CoA-dependent acyltransferases"/>
    <property type="match status" value="1"/>
</dbReference>
<keyword evidence="7 11" id="KW-0319">Glycerol metabolism</keyword>
<evidence type="ECO:0000256" key="7">
    <source>
        <dbReference type="ARBA" id="ARBA00022798"/>
    </source>
</evidence>
<keyword evidence="6 11" id="KW-0808">Transferase</keyword>
<evidence type="ECO:0000256" key="3">
    <source>
        <dbReference type="ARBA" id="ARBA00009587"/>
    </source>
</evidence>
<dbReference type="NCBIfam" id="TIGR02946">
    <property type="entry name" value="acyl_WS_DGAT"/>
    <property type="match status" value="1"/>
</dbReference>
<dbReference type="GO" id="GO:0071731">
    <property type="term" value="P:response to nitric oxide"/>
    <property type="evidence" value="ECO:0007669"/>
    <property type="project" value="TreeGrafter"/>
</dbReference>
<comment type="pathway">
    <text evidence="2">Lipid metabolism.</text>
</comment>
<dbReference type="Proteomes" id="UP000093592">
    <property type="component" value="Unassembled WGS sequence"/>
</dbReference>
<dbReference type="UniPathway" id="UPA00282"/>
<dbReference type="GO" id="GO:0004144">
    <property type="term" value="F:diacylglycerol O-acyltransferase activity"/>
    <property type="evidence" value="ECO:0007669"/>
    <property type="project" value="UniProtKB-EC"/>
</dbReference>
<keyword evidence="9 11" id="KW-0012">Acyltransferase</keyword>
<evidence type="ECO:0000313" key="15">
    <source>
        <dbReference type="Proteomes" id="UP000093592"/>
    </source>
</evidence>
<gene>
    <name evidence="14" type="ORF">A5707_08510</name>
</gene>
<dbReference type="Pfam" id="PF06974">
    <property type="entry name" value="WS_DGAT_C"/>
    <property type="match status" value="1"/>
</dbReference>
<dbReference type="InterPro" id="IPR023213">
    <property type="entry name" value="CAT-like_dom_sf"/>
</dbReference>
<keyword evidence="5 11" id="KW-0444">Lipid biosynthesis</keyword>
<evidence type="ECO:0000256" key="10">
    <source>
        <dbReference type="ARBA" id="ARBA00048109"/>
    </source>
</evidence>
<comment type="pathway">
    <text evidence="1 11">Glycerolipid metabolism; triacylglycerol biosynthesis.</text>
</comment>
<dbReference type="EC" id="2.3.1.20" evidence="4 11"/>
<organism evidence="14 15">
    <name type="scientific">Mycobacterium kyorinense</name>
    <dbReference type="NCBI Taxonomy" id="487514"/>
    <lineage>
        <taxon>Bacteria</taxon>
        <taxon>Bacillati</taxon>
        <taxon>Actinomycetota</taxon>
        <taxon>Actinomycetes</taxon>
        <taxon>Mycobacteriales</taxon>
        <taxon>Mycobacteriaceae</taxon>
        <taxon>Mycobacterium</taxon>
    </lineage>
</organism>
<dbReference type="InterPro" id="IPR004255">
    <property type="entry name" value="O-acyltransferase_WSD1_N"/>
</dbReference>
<dbReference type="Gene3D" id="3.30.559.10">
    <property type="entry name" value="Chloramphenicol acetyltransferase-like domain"/>
    <property type="match status" value="1"/>
</dbReference>
<dbReference type="GO" id="GO:0005886">
    <property type="term" value="C:plasma membrane"/>
    <property type="evidence" value="ECO:0007669"/>
    <property type="project" value="TreeGrafter"/>
</dbReference>